<proteinExistence type="predicted"/>
<organism evidence="2 3">
    <name type="scientific">Pseudoduganella lurida</name>
    <dbReference type="NCBI Taxonomy" id="1036180"/>
    <lineage>
        <taxon>Bacteria</taxon>
        <taxon>Pseudomonadati</taxon>
        <taxon>Pseudomonadota</taxon>
        <taxon>Betaproteobacteria</taxon>
        <taxon>Burkholderiales</taxon>
        <taxon>Oxalobacteraceae</taxon>
        <taxon>Telluria group</taxon>
        <taxon>Pseudoduganella</taxon>
    </lineage>
</organism>
<evidence type="ECO:0000313" key="3">
    <source>
        <dbReference type="Proteomes" id="UP000318431"/>
    </source>
</evidence>
<dbReference type="InterPro" id="IPR012902">
    <property type="entry name" value="N_methyl_site"/>
</dbReference>
<dbReference type="RefSeq" id="WP_145647208.1">
    <property type="nucleotide sequence ID" value="NZ_VLLB01000001.1"/>
</dbReference>
<sequence>MRPYPVRPAGNPTLPGSAGQFGFTLVELIIVMVLIGIIAAVAAPRFASRAGFDAVGFTDQVATTLRYGQKLAIAQNRSVYARLNGTSVALCYDATCAGKVVPPAGSNSASASTLAACGNSTNWACEGVPNGLAMTASAMFYFDPAGRPFLATDAANAVTSSFVNTLTVRITGDGKNHDILVEPETGFVR</sequence>
<dbReference type="Pfam" id="PF07963">
    <property type="entry name" value="N_methyl"/>
    <property type="match status" value="1"/>
</dbReference>
<evidence type="ECO:0000313" key="2">
    <source>
        <dbReference type="EMBL" id="TWI69447.1"/>
    </source>
</evidence>
<dbReference type="EMBL" id="VLLB01000001">
    <property type="protein sequence ID" value="TWI69447.1"/>
    <property type="molecule type" value="Genomic_DNA"/>
</dbReference>
<reference evidence="2 3" key="1">
    <citation type="journal article" date="2015" name="Stand. Genomic Sci.">
        <title>Genomic Encyclopedia of Bacterial and Archaeal Type Strains, Phase III: the genomes of soil and plant-associated and newly described type strains.</title>
        <authorList>
            <person name="Whitman W.B."/>
            <person name="Woyke T."/>
            <person name="Klenk H.P."/>
            <person name="Zhou Y."/>
            <person name="Lilburn T.G."/>
            <person name="Beck B.J."/>
            <person name="De Vos P."/>
            <person name="Vandamme P."/>
            <person name="Eisen J.A."/>
            <person name="Garrity G."/>
            <person name="Hugenholtz P."/>
            <person name="Kyrpides N.C."/>
        </authorList>
    </citation>
    <scope>NUCLEOTIDE SEQUENCE [LARGE SCALE GENOMIC DNA]</scope>
    <source>
        <strain evidence="2 3">CGMCC 1.10822</strain>
    </source>
</reference>
<dbReference type="InterPro" id="IPR045584">
    <property type="entry name" value="Pilin-like"/>
</dbReference>
<name>A0A562RK63_9BURK</name>
<dbReference type="SUPFAM" id="SSF54523">
    <property type="entry name" value="Pili subunits"/>
    <property type="match status" value="1"/>
</dbReference>
<protein>
    <submittedName>
        <fullName evidence="2">MSHA pilin protein MshC</fullName>
    </submittedName>
</protein>
<dbReference type="Gene3D" id="3.30.700.10">
    <property type="entry name" value="Glycoprotein, Type 4 Pilin"/>
    <property type="match status" value="1"/>
</dbReference>
<keyword evidence="1" id="KW-0472">Membrane</keyword>
<accession>A0A562RK63</accession>
<keyword evidence="1" id="KW-0812">Transmembrane</keyword>
<gene>
    <name evidence="2" type="ORF">IP91_00515</name>
</gene>
<dbReference type="OrthoDB" id="5786415at2"/>
<dbReference type="NCBIfam" id="TIGR02532">
    <property type="entry name" value="IV_pilin_GFxxxE"/>
    <property type="match status" value="1"/>
</dbReference>
<keyword evidence="3" id="KW-1185">Reference proteome</keyword>
<dbReference type="AlphaFoldDB" id="A0A562RK63"/>
<keyword evidence="1" id="KW-1133">Transmembrane helix</keyword>
<feature type="transmembrane region" description="Helical" evidence="1">
    <location>
        <begin position="20"/>
        <end position="43"/>
    </location>
</feature>
<comment type="caution">
    <text evidence="2">The sequence shown here is derived from an EMBL/GenBank/DDBJ whole genome shotgun (WGS) entry which is preliminary data.</text>
</comment>
<evidence type="ECO:0000256" key="1">
    <source>
        <dbReference type="SAM" id="Phobius"/>
    </source>
</evidence>
<dbReference type="Proteomes" id="UP000318431">
    <property type="component" value="Unassembled WGS sequence"/>
</dbReference>